<reference evidence="1 2" key="1">
    <citation type="journal article" date="2014" name="Curr. Biol.">
        <title>The genome of the clonal raider ant Cerapachys biroi.</title>
        <authorList>
            <person name="Oxley P.R."/>
            <person name="Ji L."/>
            <person name="Fetter-Pruneda I."/>
            <person name="McKenzie S.K."/>
            <person name="Li C."/>
            <person name="Hu H."/>
            <person name="Zhang G."/>
            <person name="Kronauer D.J."/>
        </authorList>
    </citation>
    <scope>NUCLEOTIDE SEQUENCE [LARGE SCALE GENOMIC DNA]</scope>
</reference>
<accession>A0A026WUT0</accession>
<dbReference type="AlphaFoldDB" id="A0A026WUT0"/>
<organism evidence="1 2">
    <name type="scientific">Ooceraea biroi</name>
    <name type="common">Clonal raider ant</name>
    <name type="synonym">Cerapachys biroi</name>
    <dbReference type="NCBI Taxonomy" id="2015173"/>
    <lineage>
        <taxon>Eukaryota</taxon>
        <taxon>Metazoa</taxon>
        <taxon>Ecdysozoa</taxon>
        <taxon>Arthropoda</taxon>
        <taxon>Hexapoda</taxon>
        <taxon>Insecta</taxon>
        <taxon>Pterygota</taxon>
        <taxon>Neoptera</taxon>
        <taxon>Endopterygota</taxon>
        <taxon>Hymenoptera</taxon>
        <taxon>Apocrita</taxon>
        <taxon>Aculeata</taxon>
        <taxon>Formicoidea</taxon>
        <taxon>Formicidae</taxon>
        <taxon>Dorylinae</taxon>
        <taxon>Ooceraea</taxon>
    </lineage>
</organism>
<sequence length="50" mass="5678">MSLCVTQVRRTHTNCPVFGSSFRIRQHKQVCRACAIEKQDDSRVTSTPPT</sequence>
<name>A0A026WUT0_OOCBI</name>
<evidence type="ECO:0000313" key="1">
    <source>
        <dbReference type="EMBL" id="EZA59805.1"/>
    </source>
</evidence>
<evidence type="ECO:0000313" key="2">
    <source>
        <dbReference type="Proteomes" id="UP000053097"/>
    </source>
</evidence>
<gene>
    <name evidence="1" type="ORF">X777_14377</name>
</gene>
<dbReference type="EMBL" id="KK107088">
    <property type="protein sequence ID" value="EZA59805.1"/>
    <property type="molecule type" value="Genomic_DNA"/>
</dbReference>
<protein>
    <submittedName>
        <fullName evidence="1">Uncharacterized protein</fullName>
    </submittedName>
</protein>
<proteinExistence type="predicted"/>
<dbReference type="Proteomes" id="UP000053097">
    <property type="component" value="Unassembled WGS sequence"/>
</dbReference>
<keyword evidence="2" id="KW-1185">Reference proteome</keyword>